<evidence type="ECO:0000313" key="3">
    <source>
        <dbReference type="Proteomes" id="UP000464787"/>
    </source>
</evidence>
<keyword evidence="3" id="KW-1185">Reference proteome</keyword>
<evidence type="ECO:0000256" key="1">
    <source>
        <dbReference type="SAM" id="MobiDB-lite"/>
    </source>
</evidence>
<dbReference type="Proteomes" id="UP000464787">
    <property type="component" value="Chromosome"/>
</dbReference>
<reference evidence="2 3" key="1">
    <citation type="submission" date="2020-01" db="EMBL/GenBank/DDBJ databases">
        <title>Genome sequencing of strain KACC 21265.</title>
        <authorList>
            <person name="Heo J."/>
            <person name="Kim S.-J."/>
            <person name="Kim J.-S."/>
            <person name="Hong S.-B."/>
            <person name="Kwon S.-W."/>
        </authorList>
    </citation>
    <scope>NUCLEOTIDE SEQUENCE [LARGE SCALE GENOMIC DNA]</scope>
    <source>
        <strain evidence="2 3">KACC 21265</strain>
    </source>
</reference>
<sequence>MQPFLSPLGLMRAVSHLLPGQFLSPLMFPQAEDPPGPSTDDDGKTTMPVSKDVAGLLDLAASGSTREDFIESRANAARALAEAGRKPLNDVLDLYGKLLLDKLDDLGGLERQALRRYFKDLLDRLREEGAPPARIEQLVRSFASMETAADEFARRMEALRALLLGREPAPETAVARPSVIFQPWRPGDVAGPALPTEVDTTPAPTRPATRVPGQVITPTDLARPAPAGPGSPVGRAPGVIAAQQAQALEALRVFEQQAERRLPQLGDDAQALNRFLMGQVEFADLHSLAIACPVGVSFARRLLPGGGPERHAVLYPQGPDGFHFLAEARVRGQIFMVREHPRLDVVQVSSDRGEHWITTNVHTSQAVEAAKVAMWMRLRQRARALRDGA</sequence>
<name>A0A857J6Y6_9BURK</name>
<dbReference type="EMBL" id="CP047650">
    <property type="protein sequence ID" value="QHI99780.1"/>
    <property type="molecule type" value="Genomic_DNA"/>
</dbReference>
<dbReference type="AlphaFoldDB" id="A0A857J6Y6"/>
<gene>
    <name evidence="2" type="ORF">GT347_18415</name>
</gene>
<feature type="region of interest" description="Disordered" evidence="1">
    <location>
        <begin position="26"/>
        <end position="47"/>
    </location>
</feature>
<organism evidence="2 3">
    <name type="scientific">Xylophilus rhododendri</name>
    <dbReference type="NCBI Taxonomy" id="2697032"/>
    <lineage>
        <taxon>Bacteria</taxon>
        <taxon>Pseudomonadati</taxon>
        <taxon>Pseudomonadota</taxon>
        <taxon>Betaproteobacteria</taxon>
        <taxon>Burkholderiales</taxon>
        <taxon>Xylophilus</taxon>
    </lineage>
</organism>
<accession>A0A857J6Y6</accession>
<proteinExistence type="predicted"/>
<protein>
    <submittedName>
        <fullName evidence="2">Uncharacterized protein</fullName>
    </submittedName>
</protein>
<dbReference type="KEGG" id="xyk:GT347_18415"/>
<evidence type="ECO:0000313" key="2">
    <source>
        <dbReference type="EMBL" id="QHI99780.1"/>
    </source>
</evidence>